<dbReference type="EMBL" id="WJJP01000420">
    <property type="protein sequence ID" value="MBD3325487.1"/>
    <property type="molecule type" value="Genomic_DNA"/>
</dbReference>
<dbReference type="EC" id="2.7.13.3" evidence="3"/>
<keyword evidence="13" id="KW-1133">Transmembrane helix</keyword>
<accession>A0A9D5JWB8</accession>
<dbReference type="InterPro" id="IPR036097">
    <property type="entry name" value="HisK_dim/P_sf"/>
</dbReference>
<dbReference type="InterPro" id="IPR004358">
    <property type="entry name" value="Sig_transdc_His_kin-like_C"/>
</dbReference>
<dbReference type="GO" id="GO:0000155">
    <property type="term" value="F:phosphorelay sensor kinase activity"/>
    <property type="evidence" value="ECO:0007669"/>
    <property type="project" value="InterPro"/>
</dbReference>
<dbReference type="InterPro" id="IPR050736">
    <property type="entry name" value="Sensor_HK_Regulatory"/>
</dbReference>
<dbReference type="Pfam" id="PF11845">
    <property type="entry name" value="Tll0287-like"/>
    <property type="match status" value="1"/>
</dbReference>
<dbReference type="Pfam" id="PF00512">
    <property type="entry name" value="HisKA"/>
    <property type="match status" value="1"/>
</dbReference>
<feature type="region of interest" description="Disordered" evidence="12">
    <location>
        <begin position="507"/>
        <end position="530"/>
    </location>
</feature>
<evidence type="ECO:0000256" key="13">
    <source>
        <dbReference type="SAM" id="Phobius"/>
    </source>
</evidence>
<comment type="subcellular location">
    <subcellularLocation>
        <location evidence="2">Membrane</location>
    </subcellularLocation>
</comment>
<evidence type="ECO:0000259" key="14">
    <source>
        <dbReference type="PROSITE" id="PS50109"/>
    </source>
</evidence>
<evidence type="ECO:0000313" key="16">
    <source>
        <dbReference type="Proteomes" id="UP000649604"/>
    </source>
</evidence>
<keyword evidence="7" id="KW-0418">Kinase</keyword>
<evidence type="ECO:0000256" key="9">
    <source>
        <dbReference type="ARBA" id="ARBA00023012"/>
    </source>
</evidence>
<evidence type="ECO:0000256" key="11">
    <source>
        <dbReference type="ARBA" id="ARBA00023306"/>
    </source>
</evidence>
<dbReference type="Gene3D" id="3.30.565.10">
    <property type="entry name" value="Histidine kinase-like ATPase, C-terminal domain"/>
    <property type="match status" value="1"/>
</dbReference>
<comment type="caution">
    <text evidence="15">The sequence shown here is derived from an EMBL/GenBank/DDBJ whole genome shotgun (WGS) entry which is preliminary data.</text>
</comment>
<dbReference type="InterPro" id="IPR003594">
    <property type="entry name" value="HATPase_dom"/>
</dbReference>
<dbReference type="SMART" id="SM00387">
    <property type="entry name" value="HATPase_c"/>
    <property type="match status" value="1"/>
</dbReference>
<evidence type="ECO:0000256" key="1">
    <source>
        <dbReference type="ARBA" id="ARBA00000085"/>
    </source>
</evidence>
<sequence length="608" mass="69512">MMKTRIKQVHTQFLQVKRYIWIVAIIWTLLVVLSLGWNIVQLRQNTLEIAYREAQVAYERDLIYRQWNTMHGGVYVPVTEQTPPNPYLDFLPERDLVTPSGRHLTLVNPAYMTRQVHELAAAEYNIYGHITSRNPIRPQNMADPWEAARLAAFEHGELDDTHSVEPLNGEMQMRLIRPLVTNENCLKCHAVQGYQEGDIRGGLSVSIPMQPLWKMESLQIFRLVIGHLLLWLAGSGGIVFAAYRLNRSEQDRLRAEDELWQAKEAAEVANQAKTEFLATMSHELRTPLNVILGYTQLFKQDIPLMTQYGDPVEAIHQSGEHLLTLINDILDFSKIEAGKYQIQQNTFYFSAFLDTLVDMMKIRAKMKGIPFIYAPHPSVPLFIRGDEKCLRQVLLHLLGNAIKFTQHGQVTFRVSHIDIEKAHAAWTRLRFEVHDTGIGIPPEVLPKIFLPFFQSGNQQVQEEGTGLGLAISQRLVRLMGSELYVESTPEQGSTFWFELELPQNVIAVDERPQPPTPDTTTEPESPDADPVDLVIPPRHELEVLHDLANTGDLTGIEIQITRVKTLNQAYEPFLNQVEHFVERLQLDHLVNFIRPYLHYPPDDGVAKS</sequence>
<name>A0A9D5JWB8_9BACT</name>
<dbReference type="PANTHER" id="PTHR43711:SF1">
    <property type="entry name" value="HISTIDINE KINASE 1"/>
    <property type="match status" value="1"/>
</dbReference>
<dbReference type="InterPro" id="IPR003661">
    <property type="entry name" value="HisK_dim/P_dom"/>
</dbReference>
<keyword evidence="8" id="KW-0067">ATP-binding</keyword>
<evidence type="ECO:0000256" key="2">
    <source>
        <dbReference type="ARBA" id="ARBA00004370"/>
    </source>
</evidence>
<dbReference type="SMART" id="SM00388">
    <property type="entry name" value="HisKA"/>
    <property type="match status" value="1"/>
</dbReference>
<dbReference type="GO" id="GO:0005524">
    <property type="term" value="F:ATP binding"/>
    <property type="evidence" value="ECO:0007669"/>
    <property type="project" value="UniProtKB-KW"/>
</dbReference>
<gene>
    <name evidence="15" type="ORF">GF339_12930</name>
</gene>
<dbReference type="FunFam" id="1.10.287.130:FF:000038">
    <property type="entry name" value="Sensory transduction histidine kinase"/>
    <property type="match status" value="1"/>
</dbReference>
<dbReference type="SUPFAM" id="SSF47384">
    <property type="entry name" value="Homodimeric domain of signal transducing histidine kinase"/>
    <property type="match status" value="1"/>
</dbReference>
<evidence type="ECO:0000313" key="15">
    <source>
        <dbReference type="EMBL" id="MBD3325487.1"/>
    </source>
</evidence>
<evidence type="ECO:0000256" key="8">
    <source>
        <dbReference type="ARBA" id="ARBA00022840"/>
    </source>
</evidence>
<protein>
    <recommendedName>
        <fullName evidence="3">histidine kinase</fullName>
        <ecNumber evidence="3">2.7.13.3</ecNumber>
    </recommendedName>
</protein>
<keyword evidence="4" id="KW-0597">Phosphoprotein</keyword>
<dbReference type="Gene3D" id="1.10.287.130">
    <property type="match status" value="1"/>
</dbReference>
<feature type="domain" description="Histidine kinase" evidence="14">
    <location>
        <begin position="279"/>
        <end position="503"/>
    </location>
</feature>
<evidence type="ECO:0000256" key="7">
    <source>
        <dbReference type="ARBA" id="ARBA00022777"/>
    </source>
</evidence>
<organism evidence="15 16">
    <name type="scientific">candidate division KSB3 bacterium</name>
    <dbReference type="NCBI Taxonomy" id="2044937"/>
    <lineage>
        <taxon>Bacteria</taxon>
        <taxon>candidate division KSB3</taxon>
    </lineage>
</organism>
<dbReference type="CDD" id="cd00082">
    <property type="entry name" value="HisKA"/>
    <property type="match status" value="1"/>
</dbReference>
<dbReference type="InterPro" id="IPR021796">
    <property type="entry name" value="Tll0287-like_dom"/>
</dbReference>
<dbReference type="FunFam" id="3.30.565.10:FF:000010">
    <property type="entry name" value="Sensor histidine kinase RcsC"/>
    <property type="match status" value="1"/>
</dbReference>
<dbReference type="Proteomes" id="UP000649604">
    <property type="component" value="Unassembled WGS sequence"/>
</dbReference>
<dbReference type="PRINTS" id="PR00344">
    <property type="entry name" value="BCTRLSENSOR"/>
</dbReference>
<evidence type="ECO:0000256" key="5">
    <source>
        <dbReference type="ARBA" id="ARBA00022679"/>
    </source>
</evidence>
<keyword evidence="9" id="KW-0902">Two-component regulatory system</keyword>
<evidence type="ECO:0000256" key="6">
    <source>
        <dbReference type="ARBA" id="ARBA00022741"/>
    </source>
</evidence>
<keyword evidence="6" id="KW-0547">Nucleotide-binding</keyword>
<evidence type="ECO:0000256" key="10">
    <source>
        <dbReference type="ARBA" id="ARBA00023136"/>
    </source>
</evidence>
<dbReference type="PROSITE" id="PS50109">
    <property type="entry name" value="HIS_KIN"/>
    <property type="match status" value="1"/>
</dbReference>
<keyword evidence="10 13" id="KW-0472">Membrane</keyword>
<proteinExistence type="predicted"/>
<dbReference type="AlphaFoldDB" id="A0A9D5JWB8"/>
<evidence type="ECO:0000256" key="3">
    <source>
        <dbReference type="ARBA" id="ARBA00012438"/>
    </source>
</evidence>
<dbReference type="CDD" id="cd16922">
    <property type="entry name" value="HATPase_EvgS-ArcB-TorS-like"/>
    <property type="match status" value="1"/>
</dbReference>
<feature type="transmembrane region" description="Helical" evidence="13">
    <location>
        <begin position="20"/>
        <end position="40"/>
    </location>
</feature>
<dbReference type="GO" id="GO:0016020">
    <property type="term" value="C:membrane"/>
    <property type="evidence" value="ECO:0007669"/>
    <property type="project" value="UniProtKB-SubCell"/>
</dbReference>
<keyword evidence="13" id="KW-0812">Transmembrane</keyword>
<evidence type="ECO:0000256" key="12">
    <source>
        <dbReference type="SAM" id="MobiDB-lite"/>
    </source>
</evidence>
<evidence type="ECO:0000256" key="4">
    <source>
        <dbReference type="ARBA" id="ARBA00022553"/>
    </source>
</evidence>
<keyword evidence="5" id="KW-0808">Transferase</keyword>
<comment type="catalytic activity">
    <reaction evidence="1">
        <text>ATP + protein L-histidine = ADP + protein N-phospho-L-histidine.</text>
        <dbReference type="EC" id="2.7.13.3"/>
    </reaction>
</comment>
<dbReference type="InterPro" id="IPR036890">
    <property type="entry name" value="HATPase_C_sf"/>
</dbReference>
<dbReference type="InterPro" id="IPR005467">
    <property type="entry name" value="His_kinase_dom"/>
</dbReference>
<reference evidence="15" key="1">
    <citation type="submission" date="2019-11" db="EMBL/GenBank/DDBJ databases">
        <title>Microbial mats filling the niche in hypersaline microbial mats.</title>
        <authorList>
            <person name="Wong H.L."/>
            <person name="Macleod F.I."/>
            <person name="White R.A. III"/>
            <person name="Burns B.P."/>
        </authorList>
    </citation>
    <scope>NUCLEOTIDE SEQUENCE</scope>
    <source>
        <strain evidence="15">Rbin_158</strain>
    </source>
</reference>
<dbReference type="Pfam" id="PF02518">
    <property type="entry name" value="HATPase_c"/>
    <property type="match status" value="1"/>
</dbReference>
<keyword evidence="11" id="KW-0131">Cell cycle</keyword>
<dbReference type="SUPFAM" id="SSF55874">
    <property type="entry name" value="ATPase domain of HSP90 chaperone/DNA topoisomerase II/histidine kinase"/>
    <property type="match status" value="1"/>
</dbReference>
<dbReference type="PANTHER" id="PTHR43711">
    <property type="entry name" value="TWO-COMPONENT HISTIDINE KINASE"/>
    <property type="match status" value="1"/>
</dbReference>
<dbReference type="Gene3D" id="3.30.450.290">
    <property type="match status" value="1"/>
</dbReference>